<feature type="region of interest" description="Disordered" evidence="1">
    <location>
        <begin position="1059"/>
        <end position="1130"/>
    </location>
</feature>
<feature type="compositionally biased region" description="Basic and acidic residues" evidence="1">
    <location>
        <begin position="1061"/>
        <end position="1073"/>
    </location>
</feature>
<accession>K5Z244</accession>
<evidence type="ECO:0008006" key="4">
    <source>
        <dbReference type="Google" id="ProtNLM"/>
    </source>
</evidence>
<evidence type="ECO:0000313" key="3">
    <source>
        <dbReference type="Proteomes" id="UP000006330"/>
    </source>
</evidence>
<dbReference type="Proteomes" id="UP000006330">
    <property type="component" value="Unassembled WGS sequence"/>
</dbReference>
<sequence length="1923" mass="216503">MKRNKIKYDRWLRMLFLSFALLTGGGWMAWGKFTGPVMDGSQRPTITLKDVNKTITLNQGGTMLIGHNSVYQEVKTIWVRPNQKRKLSIPELTISIGDSVYQWGSVRVDERYAWFVHWYVSKGKATFSFPENLTFNGDIARGLQGGFWSDALGKNYTVRDFFVNAKDVNNNDYGWVWSARIRDNVWYDPSRKVNKINGWDGQYQRALQGGYGMDASSINFVCAETDLQNDVVIYCDVSMYRDGEWENSNDPNIAGVYTEPTLTKRYVYQIKNVDGGNIPTKPEKFGFDYPYEDGNYTINLSMPESPDNYFWTDGEKQYQGTNFKYKAYLEGSTAPTESEWFRLSTRGDAFIPLQRTQRIAKTEHYNPDKRTIVEVWVAYAKDSINASGNITAESEKGPVAKFIFTPKKNSGFMLDNKELADNKDRWPRLDTVRYRMIGSVDFDNGEENVTELLGSNADKNARNNMANSPFGSFEENLTSYGFLRKDAYTLPQIIGTNFSTVTSYPNIYGLFRSANHTGVSENGALCYADDNWKRTYQWNPLAAGISGGGFGTTETNRSTDILNLANRFSNDLKLYDRTYEISKDSDKKHYGYFYYIDASNEPGTLVEIPVESICSNTELTVTAWLADMTRPGYMTEGDLKTRPLAPNINLLFKGKNSKGEEVTLHRFTSCDALTDYKGTNEGFSRTINVNVMQWQQLCYSFVIDDLQGCTDFFLEVQNNEPHTDGADYAIDDIRIFKRKPEVEIVQAGDLCDTSLKTVKYGTSYSNIMRVMGLAENEKVEGINKDVEWNDTLPEELKDYISKKYPGNESDAVQYFTKIYYSVYEEGNLEKPILIDYDGDGEKELCRISYLSTRIEDMGWVDPLINDVGKNSADKIYSLPLEIGEYFDPSKKYIARISSQPIGNDGVPAKCDECALIGDPFSISVTGERFKIFDVEKLDTEISSPESAVQGKEYEIAGNFRYLDDGWKTLENAKFDWFIGDTVEFNTKTVQVSADTYTIAEALKLYSTNPDKSENIKKALITYGEEYDKNKNGKFVFDAPSFDYEMANKYQTIIGLPQAQQKDSDGNTIDDHLYCPDPVVIQLGPNPPTIEPGDPDVPDPDPEDPDTPEDPDPKDPDDPQPDKDPEDGSPVRSVRLGLIQIQDMQEYQGTLRIPIHIRKSTDNERFVVDMDNSEIMVCETSDQERKEGLVNKAVATLDGFGDEYVATDAKPKWDKNYFKIKFEDLVVDSEKGFREGFWYMVEIPYAVKDGNGNGAVVYRGSMKLTLKIVPEYVTWVGSETGMHNWNNDGPSHWRRSTDKELYTTEVASKNGKHTEAYTPMRFTKVTIYGKAQYKDNKYDTEGSPYASYPHLYALDEQGQLPILNMKAAKEIGAATKNIEYDLLADPDYEQELFGKVTNPDKLPTGTNYNYSCVRFYGNTCDEIYIKPESEILHTEYLTYNKAHVDYEMDPNRWYMLASPLKGVVSGDMYLPVGKSIGKYARQETPAFDDITYQDNTVYTRWNPAVYMRGWNKESVKVVYPEGKTVYGFSADWSNLYNDVDVPFTPGHGFSIGTKTSGFDGKVLFRLPKDDARHSYFSETGTSNGSKLITPENRAGNGRFIFSPDEKGELAVTTTGMFGNPFMSHLDMRKFIDRNSENNTYYILSGSTMVANIVTESYRLSTESDYDPNYVAPLQSFIKKDLDEATFTTAMIAKAPTSGKKVGLRSATAAASEKTLPQLRITASRGGVHNTALVAGLVTASDSYIEGEDAALLINEEVAAPQVYTLAGNQMTAINVTPELKDIPVGIYGKDASPVELSFKLSGDMQNVTLVDKQSGKVYPVTDGLTLTVSGNTSGRYFLNGSIATSNEVIARNEIVCYANGNGQIVVSSVDPLTRISVYSVSGQRLRYLDNLNMQTVYVKDLAPGIYIVKAESVTQVCSEKMEVK</sequence>
<protein>
    <recommendedName>
        <fullName evidence="4">Por secretion system C-terminal sorting domain-containing protein</fullName>
    </recommendedName>
</protein>
<dbReference type="NCBIfam" id="TIGR04183">
    <property type="entry name" value="Por_Secre_tail"/>
    <property type="match status" value="1"/>
</dbReference>
<dbReference type="EMBL" id="AGZO01000030">
    <property type="protein sequence ID" value="EKN09619.1"/>
    <property type="molecule type" value="Genomic_DNA"/>
</dbReference>
<dbReference type="RefSeq" id="WP_007657529.1">
    <property type="nucleotide sequence ID" value="NZ_JH976475.1"/>
</dbReference>
<proteinExistence type="predicted"/>
<gene>
    <name evidence="2" type="ORF">HMPREF1076_04223</name>
</gene>
<feature type="compositionally biased region" description="Basic and acidic residues" evidence="1">
    <location>
        <begin position="1110"/>
        <end position="1122"/>
    </location>
</feature>
<evidence type="ECO:0000313" key="2">
    <source>
        <dbReference type="EMBL" id="EKN09619.1"/>
    </source>
</evidence>
<comment type="caution">
    <text evidence="2">The sequence shown here is derived from an EMBL/GenBank/DDBJ whole genome shotgun (WGS) entry which is preliminary data.</text>
</comment>
<name>K5Z244_9BACT</name>
<dbReference type="PATRIC" id="fig|999418.3.peg.4296"/>
<organism evidence="2 3">
    <name type="scientific">Parabacteroides goldsteinii CL02T12C30</name>
    <dbReference type="NCBI Taxonomy" id="999418"/>
    <lineage>
        <taxon>Bacteria</taxon>
        <taxon>Pseudomonadati</taxon>
        <taxon>Bacteroidota</taxon>
        <taxon>Bacteroidia</taxon>
        <taxon>Bacteroidales</taxon>
        <taxon>Tannerellaceae</taxon>
        <taxon>Parabacteroides</taxon>
    </lineage>
</organism>
<dbReference type="HOGENOM" id="CLU_001855_0_0_10"/>
<dbReference type="OrthoDB" id="993253at2"/>
<dbReference type="InterPro" id="IPR026444">
    <property type="entry name" value="Secre_tail"/>
</dbReference>
<reference evidence="2 3" key="1">
    <citation type="submission" date="2012-02" db="EMBL/GenBank/DDBJ databases">
        <title>The Genome Sequence of Parabacteroides goldsteinii CL02T12C30.</title>
        <authorList>
            <consortium name="The Broad Institute Genome Sequencing Platform"/>
            <person name="Earl A."/>
            <person name="Ward D."/>
            <person name="Feldgarden M."/>
            <person name="Gevers D."/>
            <person name="Zitomersky N.L."/>
            <person name="Coyne M.J."/>
            <person name="Comstock L.E."/>
            <person name="Young S.K."/>
            <person name="Zeng Q."/>
            <person name="Gargeya S."/>
            <person name="Fitzgerald M."/>
            <person name="Haas B."/>
            <person name="Abouelleil A."/>
            <person name="Alvarado L."/>
            <person name="Arachchi H.M."/>
            <person name="Berlin A."/>
            <person name="Chapman S.B."/>
            <person name="Gearin G."/>
            <person name="Goldberg J."/>
            <person name="Griggs A."/>
            <person name="Gujja S."/>
            <person name="Hansen M."/>
            <person name="Heiman D."/>
            <person name="Howarth C."/>
            <person name="Larimer J."/>
            <person name="Lui A."/>
            <person name="MacDonald P.J.P."/>
            <person name="McCowen C."/>
            <person name="Montmayeur A."/>
            <person name="Murphy C."/>
            <person name="Neiman D."/>
            <person name="Pearson M."/>
            <person name="Priest M."/>
            <person name="Roberts A."/>
            <person name="Saif S."/>
            <person name="Shea T."/>
            <person name="Sisk P."/>
            <person name="Stolte C."/>
            <person name="Sykes S."/>
            <person name="Wortman J."/>
            <person name="Nusbaum C."/>
            <person name="Birren B."/>
        </authorList>
    </citation>
    <scope>NUCLEOTIDE SEQUENCE [LARGE SCALE GENOMIC DNA]</scope>
    <source>
        <strain evidence="2 3">CL02T12C30</strain>
    </source>
</reference>
<evidence type="ECO:0000256" key="1">
    <source>
        <dbReference type="SAM" id="MobiDB-lite"/>
    </source>
</evidence>
<feature type="compositionally biased region" description="Acidic residues" evidence="1">
    <location>
        <begin position="1092"/>
        <end position="1109"/>
    </location>
</feature>